<feature type="region of interest" description="Disordered" evidence="1">
    <location>
        <begin position="302"/>
        <end position="336"/>
    </location>
</feature>
<organism evidence="2 3">
    <name type="scientific">Mytilus galloprovincialis</name>
    <name type="common">Mediterranean mussel</name>
    <dbReference type="NCBI Taxonomy" id="29158"/>
    <lineage>
        <taxon>Eukaryota</taxon>
        <taxon>Metazoa</taxon>
        <taxon>Spiralia</taxon>
        <taxon>Lophotrochozoa</taxon>
        <taxon>Mollusca</taxon>
        <taxon>Bivalvia</taxon>
        <taxon>Autobranchia</taxon>
        <taxon>Pteriomorphia</taxon>
        <taxon>Mytilida</taxon>
        <taxon>Mytiloidea</taxon>
        <taxon>Mytilidae</taxon>
        <taxon>Mytilinae</taxon>
        <taxon>Mytilus</taxon>
    </lineage>
</organism>
<keyword evidence="3" id="KW-1185">Reference proteome</keyword>
<proteinExistence type="predicted"/>
<dbReference type="AlphaFoldDB" id="A0A8B6HEK6"/>
<dbReference type="OrthoDB" id="6088715at2759"/>
<evidence type="ECO:0000313" key="3">
    <source>
        <dbReference type="Proteomes" id="UP000596742"/>
    </source>
</evidence>
<sequence length="815" mass="93681">MSSEVIDLSTQEDIICISDDDHEVKKAEANQVCNTQGFDGVEEIEVLEKSESPPQSQSRNLPLKNEIDIESLKLAFQKTLQERKSMGCTKTPPPIKPLKFRPQMTWSKLKSEKEKEKMVMSPKMPRLNREPVYISSESENEEEEEELPDLDDYSEVINISDDEMGESSVKKSVLSLNCTLLDSDNESKTSMDRSSYCISTDEDEEGTTVVTVQIVSCSEDTDDTTYSSPKCKRRKMSEYLPDTSLADCTDNKTEDDNDIEIISDEIEKENKTEVVQKIWTDENKTKLANLLNGVKTSLNLKNKSGLQDQKESELKETGDNSKSVLREISNSPTSSRHFTDLLKCDDSEDSETEYVQVKKRRRKNKMRKIVKKEDSDCGQITSYFSSVKKDIHKKCFWQRHKSNIVNSRMDNDIENVLVGAFSQFHINTVEGCWEDEQNPSFMRHGLKFVKNFSNTYSPPPELIERVIKQGIISSNVNSLELLKESVDCLMLVYDKYPEMLHIDFKHLQDSLECLNFGKSFSDQSHLLVRKTVYLLKLVILFYEYELTTRNVSDPKAMRKTASYKALSYDCGFNNVKELIVNYIVPLLHHEQTFQNEIPEILPLLQKLLHISVEVSSNCNAAARAIALELSKPYCYLPTIDHKKLYIQTLESSLLRYYLVTVVLERQCENTAPCYDFPCRFQDVFNCFFQAYPPTNISTPPTTPQSEDDSMDGYNPNSTAGYPAINVEELLMLLFEVLQCYVQCEQDKSIATLRRRAYMKKEDFTMQLTDKDKDLILQGIEELRGRVLTLTPDLTPVSEKYLQLMLCVVDWQKCMN</sequence>
<comment type="caution">
    <text evidence="2">The sequence shown here is derived from an EMBL/GenBank/DDBJ whole genome shotgun (WGS) entry which is preliminary data.</text>
</comment>
<feature type="compositionally biased region" description="Basic and acidic residues" evidence="1">
    <location>
        <begin position="308"/>
        <end position="319"/>
    </location>
</feature>
<feature type="region of interest" description="Disordered" evidence="1">
    <location>
        <begin position="83"/>
        <end position="103"/>
    </location>
</feature>
<evidence type="ECO:0000313" key="2">
    <source>
        <dbReference type="EMBL" id="VDI78318.1"/>
    </source>
</evidence>
<feature type="compositionally biased region" description="Polar residues" evidence="1">
    <location>
        <begin position="320"/>
        <end position="336"/>
    </location>
</feature>
<gene>
    <name evidence="2" type="ORF">MGAL_10B013378</name>
</gene>
<dbReference type="Proteomes" id="UP000596742">
    <property type="component" value="Unassembled WGS sequence"/>
</dbReference>
<reference evidence="2" key="1">
    <citation type="submission" date="2018-11" db="EMBL/GenBank/DDBJ databases">
        <authorList>
            <person name="Alioto T."/>
            <person name="Alioto T."/>
        </authorList>
    </citation>
    <scope>NUCLEOTIDE SEQUENCE</scope>
</reference>
<protein>
    <submittedName>
        <fullName evidence="2">Uncharacterized protein</fullName>
    </submittedName>
</protein>
<name>A0A8B6HEK6_MYTGA</name>
<dbReference type="EMBL" id="UYJE01009954">
    <property type="protein sequence ID" value="VDI78318.1"/>
    <property type="molecule type" value="Genomic_DNA"/>
</dbReference>
<evidence type="ECO:0000256" key="1">
    <source>
        <dbReference type="SAM" id="MobiDB-lite"/>
    </source>
</evidence>
<accession>A0A8B6HEK6</accession>